<dbReference type="Gene3D" id="3.10.350.10">
    <property type="entry name" value="LysM domain"/>
    <property type="match status" value="1"/>
</dbReference>
<evidence type="ECO:0000313" key="3">
    <source>
        <dbReference type="EMBL" id="MCA2017757.1"/>
    </source>
</evidence>
<dbReference type="PROSITE" id="PS51782">
    <property type="entry name" value="LYSM"/>
    <property type="match status" value="1"/>
</dbReference>
<gene>
    <name evidence="3" type="ORF">LDJ79_16675</name>
</gene>
<dbReference type="SMART" id="SM00257">
    <property type="entry name" value="LysM"/>
    <property type="match status" value="1"/>
</dbReference>
<dbReference type="InterPro" id="IPR036779">
    <property type="entry name" value="LysM_dom_sf"/>
</dbReference>
<reference evidence="4" key="1">
    <citation type="submission" date="2023-07" db="EMBL/GenBank/DDBJ databases">
        <title>Molecular identification of indigenous halophilic bacteria isolated from red sea cost, biodegradation of synthetic dyes and assessment of degraded metabolite toxicity.</title>
        <authorList>
            <person name="Chaieb K."/>
            <person name="Altayb H.N."/>
        </authorList>
    </citation>
    <scope>NUCLEOTIDE SEQUENCE [LARGE SCALE GENOMIC DNA]</scope>
    <source>
        <strain evidence="4">K20</strain>
    </source>
</reference>
<dbReference type="Proteomes" id="UP001199044">
    <property type="component" value="Unassembled WGS sequence"/>
</dbReference>
<evidence type="ECO:0000259" key="2">
    <source>
        <dbReference type="PROSITE" id="PS51782"/>
    </source>
</evidence>
<sequence length="1311" mass="148737">MASEYQKYTIEKGDCLSLLAQKFNVTVDELKELNSEQIKNIDLIYTGKEINVPGGSPNQPIKDGATTDLPSPPSDCASGNDLCSSSPDYVDILYVPAHPKTGKKCYYAITKAAQTAILQEQKTLVSAIHPNDSEKTLQDLNDLGVFANFYTSPHGRFLDIKDRDRYDYLVIALKTIQSGAYQKKDGFLENLSEQELSKEDFAFLYHEQLEKYELQIELTNNPSYWGIAYGGSSAIEHVKKTAKLEKNKEKARQKIKDKLINDLERKIKSFEDKAQKNAARIETDDGSYYVYDKDRKYYTSNTEKEIESLFKYIIKSKIDNKIYFESFTDDAISLSSHREADRKINNFDNLMFSSLPDNRDKDFKEKLKSLNTHGFVIKEQCLTYDELEGSNDDLRGPKTFRQEFDDWRAEGAKGSGLPIEITEAESLIDKLFNDISVDFSKISKRDLSGRITLTDEDALDRMLKETGADKWAYYPSIALIKVIDSTFIKWNSDIKSLLEGNSNRDVNNAKFPLPKIFSGLLWVKKIAQERINRIKKLAEERANKNQNIKFLKDFTEPKSSFVVIWDDSNYIAKKKQTSEIKKGNDFIRVIECVLMSVGKLGWVRGPSWYLPETDSDLSSAKGHVKEITKNVSVVSHLSSNSSMKGKKALTNLTSAMDVIKSDFSSTALKSMKENVIGGKFLLNPYNLTNKKEIVDSAFWSNNYHWEDGLGPNKIDSQYVVDASAQLLRFTASTQENLNVPLSKFKSFEPNTNTEFSGQMKMSFDLFHSQMRFDAWYPIQKYQEDNTESKGQEFLLYYNTTESNKPEKYSLGYFFFHLSAVIYATAAASIAVSRNIQFGFSDTADGKIGVRGSAYSESDYVSEDGSEPKFKKYERTRINVPNSTKNTNLVAADANFKVDMFAGVETGGMVEGEIYWQPPQVSFNGYEVQDNIMRLGKLSAQAAVSYGAGLSAEFRITLHNGAIYMIVAATWVTGPGASGKIAIELDYLSIDRLFKHILNVYYQNGFESLSSVGEYNSTLVNKNTPQLKDLNNLLTSALFLGLNIGEVLLLPAKFIENKKYESLKEDYGPMLARNIIDKDNQKNTQMWVEQLSPEVLAKLLDCLSDVDELSSLSPNNAKSLVEKLEAVVKVLNWINESEGDKSKSLKQYELTLSLLGGNYTLSNNTYLYWLNIYNGWIKLSKIITTIKWQIEISAKIDENNIKRRVSSPENLLNTIRVLNNVKVKPICKSYNELIAKLSLNIKVYTNNSDYDVYNYLKSKLSYSVENLADYNEVIVILDPVDGESGQVKKDRIDLQKIINNGKWEESKKIWYI</sequence>
<organism evidence="3 4">
    <name type="scientific">Vibrio tritonius</name>
    <dbReference type="NCBI Taxonomy" id="1435069"/>
    <lineage>
        <taxon>Bacteria</taxon>
        <taxon>Pseudomonadati</taxon>
        <taxon>Pseudomonadota</taxon>
        <taxon>Gammaproteobacteria</taxon>
        <taxon>Vibrionales</taxon>
        <taxon>Vibrionaceae</taxon>
        <taxon>Vibrio</taxon>
    </lineage>
</organism>
<accession>A0ABS7YRT3</accession>
<keyword evidence="1" id="KW-0175">Coiled coil</keyword>
<protein>
    <submittedName>
        <fullName evidence="3">LysM peptidoglycan-binding domain-containing protein</fullName>
    </submittedName>
</protein>
<feature type="coiled-coil region" evidence="1">
    <location>
        <begin position="234"/>
        <end position="280"/>
    </location>
</feature>
<feature type="domain" description="LysM" evidence="2">
    <location>
        <begin position="6"/>
        <end position="52"/>
    </location>
</feature>
<dbReference type="CDD" id="cd00118">
    <property type="entry name" value="LysM"/>
    <property type="match status" value="1"/>
</dbReference>
<evidence type="ECO:0000313" key="4">
    <source>
        <dbReference type="Proteomes" id="UP001199044"/>
    </source>
</evidence>
<proteinExistence type="predicted"/>
<dbReference type="InterPro" id="IPR018392">
    <property type="entry name" value="LysM"/>
</dbReference>
<evidence type="ECO:0000256" key="1">
    <source>
        <dbReference type="SAM" id="Coils"/>
    </source>
</evidence>
<comment type="caution">
    <text evidence="3">The sequence shown here is derived from an EMBL/GenBank/DDBJ whole genome shotgun (WGS) entry which is preliminary data.</text>
</comment>
<name>A0ABS7YRT3_9VIBR</name>
<dbReference type="RefSeq" id="WP_225251403.1">
    <property type="nucleotide sequence ID" value="NZ_JAIWIU010000119.1"/>
</dbReference>
<dbReference type="SUPFAM" id="SSF54106">
    <property type="entry name" value="LysM domain"/>
    <property type="match status" value="1"/>
</dbReference>
<keyword evidence="4" id="KW-1185">Reference proteome</keyword>
<dbReference type="Pfam" id="PF01476">
    <property type="entry name" value="LysM"/>
    <property type="match status" value="1"/>
</dbReference>
<dbReference type="EMBL" id="JAIWIU010000119">
    <property type="protein sequence ID" value="MCA2017757.1"/>
    <property type="molecule type" value="Genomic_DNA"/>
</dbReference>